<evidence type="ECO:0000313" key="11">
    <source>
        <dbReference type="EMBL" id="MCJ0974194.1"/>
    </source>
</evidence>
<keyword evidence="3 8" id="KW-1133">Transmembrane helix</keyword>
<name>A0A9X2ASN7_9GAMM</name>
<dbReference type="PANTHER" id="PTHR32089">
    <property type="entry name" value="METHYL-ACCEPTING CHEMOTAXIS PROTEIN MCPB"/>
    <property type="match status" value="1"/>
</dbReference>
<evidence type="ECO:0000256" key="1">
    <source>
        <dbReference type="ARBA" id="ARBA00004141"/>
    </source>
</evidence>
<evidence type="ECO:0000256" key="8">
    <source>
        <dbReference type="SAM" id="Phobius"/>
    </source>
</evidence>
<dbReference type="GO" id="GO:0016020">
    <property type="term" value="C:membrane"/>
    <property type="evidence" value="ECO:0007669"/>
    <property type="project" value="UniProtKB-SubCell"/>
</dbReference>
<dbReference type="InterPro" id="IPR004089">
    <property type="entry name" value="MCPsignal_dom"/>
</dbReference>
<comment type="caution">
    <text evidence="11">The sequence shown here is derived from an EMBL/GenBank/DDBJ whole genome shotgun (WGS) entry which is preliminary data.</text>
</comment>
<evidence type="ECO:0000256" key="4">
    <source>
        <dbReference type="ARBA" id="ARBA00023136"/>
    </source>
</evidence>
<protein>
    <submittedName>
        <fullName evidence="11">Methyl-accepting chemotaxis protein</fullName>
    </submittedName>
</protein>
<evidence type="ECO:0000256" key="6">
    <source>
        <dbReference type="ARBA" id="ARBA00029447"/>
    </source>
</evidence>
<feature type="transmembrane region" description="Helical" evidence="8">
    <location>
        <begin position="303"/>
        <end position="322"/>
    </location>
</feature>
<dbReference type="Pfam" id="PF00672">
    <property type="entry name" value="HAMP"/>
    <property type="match status" value="1"/>
</dbReference>
<comment type="subcellular location">
    <subcellularLocation>
        <location evidence="1">Membrane</location>
        <topology evidence="1">Multi-pass membrane protein</topology>
    </subcellularLocation>
</comment>
<dbReference type="PROSITE" id="PS50885">
    <property type="entry name" value="HAMP"/>
    <property type="match status" value="1"/>
</dbReference>
<dbReference type="SUPFAM" id="SSF103190">
    <property type="entry name" value="Sensory domain-like"/>
    <property type="match status" value="1"/>
</dbReference>
<dbReference type="PANTHER" id="PTHR32089:SF112">
    <property type="entry name" value="LYSOZYME-LIKE PROTEIN-RELATED"/>
    <property type="match status" value="1"/>
</dbReference>
<dbReference type="InterPro" id="IPR004090">
    <property type="entry name" value="Chemotax_Me-accpt_rcpt"/>
</dbReference>
<dbReference type="SMART" id="SM00304">
    <property type="entry name" value="HAMP"/>
    <property type="match status" value="1"/>
</dbReference>
<evidence type="ECO:0000256" key="5">
    <source>
        <dbReference type="ARBA" id="ARBA00023224"/>
    </source>
</evidence>
<dbReference type="Pfam" id="PF00015">
    <property type="entry name" value="MCPsignal"/>
    <property type="match status" value="1"/>
</dbReference>
<feature type="domain" description="Methyl-accepting transducer" evidence="9">
    <location>
        <begin position="380"/>
        <end position="616"/>
    </location>
</feature>
<dbReference type="EMBL" id="JALGRD010000006">
    <property type="protein sequence ID" value="MCJ0974194.1"/>
    <property type="molecule type" value="Genomic_DNA"/>
</dbReference>
<evidence type="ECO:0000259" key="10">
    <source>
        <dbReference type="PROSITE" id="PS50885"/>
    </source>
</evidence>
<dbReference type="Pfam" id="PF17201">
    <property type="entry name" value="Cache_3-Cache_2"/>
    <property type="match status" value="1"/>
</dbReference>
<keyword evidence="4 8" id="KW-0472">Membrane</keyword>
<dbReference type="CDD" id="cd11386">
    <property type="entry name" value="MCP_signal"/>
    <property type="match status" value="1"/>
</dbReference>
<keyword evidence="12" id="KW-1185">Reference proteome</keyword>
<evidence type="ECO:0000256" key="3">
    <source>
        <dbReference type="ARBA" id="ARBA00022989"/>
    </source>
</evidence>
<feature type="transmembrane region" description="Helical" evidence="8">
    <location>
        <begin position="12"/>
        <end position="32"/>
    </location>
</feature>
<dbReference type="GO" id="GO:0006935">
    <property type="term" value="P:chemotaxis"/>
    <property type="evidence" value="ECO:0007669"/>
    <property type="project" value="InterPro"/>
</dbReference>
<proteinExistence type="inferred from homology"/>
<dbReference type="SUPFAM" id="SSF58104">
    <property type="entry name" value="Methyl-accepting chemotaxis protein (MCP) signaling domain"/>
    <property type="match status" value="1"/>
</dbReference>
<comment type="similarity">
    <text evidence="6">Belongs to the methyl-accepting chemotaxis (MCP) protein family.</text>
</comment>
<dbReference type="Proteomes" id="UP001139682">
    <property type="component" value="Unassembled WGS sequence"/>
</dbReference>
<dbReference type="FunFam" id="1.10.287.950:FF:000001">
    <property type="entry name" value="Methyl-accepting chemotaxis sensory transducer"/>
    <property type="match status" value="1"/>
</dbReference>
<organism evidence="11 12">
    <name type="scientific">Stutzerimonas marianensis</name>
    <dbReference type="NCBI Taxonomy" id="2929513"/>
    <lineage>
        <taxon>Bacteria</taxon>
        <taxon>Pseudomonadati</taxon>
        <taxon>Pseudomonadota</taxon>
        <taxon>Gammaproteobacteria</taxon>
        <taxon>Pseudomonadales</taxon>
        <taxon>Pseudomonadaceae</taxon>
        <taxon>Stutzerimonas</taxon>
    </lineage>
</organism>
<dbReference type="SMART" id="SM00283">
    <property type="entry name" value="MA"/>
    <property type="match status" value="1"/>
</dbReference>
<dbReference type="CDD" id="cd06225">
    <property type="entry name" value="HAMP"/>
    <property type="match status" value="1"/>
</dbReference>
<dbReference type="GO" id="GO:0007165">
    <property type="term" value="P:signal transduction"/>
    <property type="evidence" value="ECO:0007669"/>
    <property type="project" value="UniProtKB-KW"/>
</dbReference>
<evidence type="ECO:0000259" key="9">
    <source>
        <dbReference type="PROSITE" id="PS50111"/>
    </source>
</evidence>
<sequence length="651" mass="69496">MFGTRSGIAGQLGLALSGVLAVVIAGSSLFALRSLGQSTELAHRQHLASEAQLLAGQLASFHQTLRTSTQRLATLFERRFESGLTLGPAVDGTAPSLYLNGERLNGDFTLVDEFTKLTGGAATVFVRTGDDFLRVTTSVKKEDGSRAIGTLLDRKHPGYAPLLNGQPYVGRATLFGRQYMNQYTPVRDSSGQVIAVLYVGFDYTQEQQDQFQTLSEFRIGEGGSLAVRDDATGWLVKPAGASTLDELDAGIAKAEPNQPLTWSDGNEQFVSLAAPVEKETLHVAATLPQDEIDALIWRVGTQLALGSLLALLLAVAATIVLLRHRLRPLGRLVEQAHAFGEGNLKVRVPVVRQDEIGALTATFNQMAESLSGTVAKVRTSSTDVTQRADQLNKLATGTEQRSAEQATQLDSMVSAVQQFSATASEIASGMHRTEQLTVENVSLTREGAESMRAAARALEQIARSLSSTGEVINGLGERSQQIGGIVGVISGIAEQTNLLALNAAIEAARAGEQGRGFAVVADEVRSLAARTSQATREITEVIQSVQDETNRAMTSIDEGNRLMEQGLALNGKVAATLDDIQTHTAQTLDQFADIARATSEQSATASVLSQNLHTVAQDNQSRRKAGAELANTAHELKRLADALEGEVNRFN</sequence>
<dbReference type="InterPro" id="IPR033462">
    <property type="entry name" value="Cache_3-Cache_2"/>
</dbReference>
<dbReference type="PROSITE" id="PS50111">
    <property type="entry name" value="CHEMOTAXIS_TRANSDUC_2"/>
    <property type="match status" value="1"/>
</dbReference>
<gene>
    <name evidence="11" type="ORF">MST27_12520</name>
</gene>
<keyword evidence="2 8" id="KW-0812">Transmembrane</keyword>
<feature type="domain" description="HAMP" evidence="10">
    <location>
        <begin position="323"/>
        <end position="375"/>
    </location>
</feature>
<dbReference type="AlphaFoldDB" id="A0A9X2ASN7"/>
<dbReference type="InterPro" id="IPR029151">
    <property type="entry name" value="Sensor-like_sf"/>
</dbReference>
<evidence type="ECO:0000256" key="2">
    <source>
        <dbReference type="ARBA" id="ARBA00022692"/>
    </source>
</evidence>
<reference evidence="11" key="1">
    <citation type="submission" date="2022-03" db="EMBL/GenBank/DDBJ databases">
        <title>Pseudomonas marianensis sp. nov., a marine bacterium isolated from deep-sea sediments of the Mariana Trench.</title>
        <authorList>
            <person name="Wei Y."/>
        </authorList>
    </citation>
    <scope>NUCLEOTIDE SEQUENCE</scope>
    <source>
        <strain evidence="11">PS1</strain>
    </source>
</reference>
<dbReference type="InterPro" id="IPR003660">
    <property type="entry name" value="HAMP_dom"/>
</dbReference>
<evidence type="ECO:0000313" key="12">
    <source>
        <dbReference type="Proteomes" id="UP001139682"/>
    </source>
</evidence>
<evidence type="ECO:0000256" key="7">
    <source>
        <dbReference type="PROSITE-ProRule" id="PRU00284"/>
    </source>
</evidence>
<dbReference type="Gene3D" id="1.10.287.950">
    <property type="entry name" value="Methyl-accepting chemotaxis protein"/>
    <property type="match status" value="1"/>
</dbReference>
<accession>A0A9X2ASN7</accession>
<dbReference type="GO" id="GO:0004888">
    <property type="term" value="F:transmembrane signaling receptor activity"/>
    <property type="evidence" value="ECO:0007669"/>
    <property type="project" value="InterPro"/>
</dbReference>
<dbReference type="PRINTS" id="PR00260">
    <property type="entry name" value="CHEMTRNSDUCR"/>
</dbReference>
<keyword evidence="5 7" id="KW-0807">Transducer</keyword>